<keyword evidence="2" id="KW-0805">Transcription regulation</keyword>
<dbReference type="GO" id="GO:0005634">
    <property type="term" value="C:nucleus"/>
    <property type="evidence" value="ECO:0007669"/>
    <property type="project" value="UniProtKB-SubCell"/>
</dbReference>
<name>A0A0P7X3Z3_SCLFO</name>
<reference evidence="8 9" key="1">
    <citation type="submission" date="2015-08" db="EMBL/GenBank/DDBJ databases">
        <title>The genome of the Asian arowana (Scleropages formosus).</title>
        <authorList>
            <person name="Tan M.H."/>
            <person name="Gan H.M."/>
            <person name="Croft L.J."/>
            <person name="Austin C.M."/>
        </authorList>
    </citation>
    <scope>NUCLEOTIDE SEQUENCE [LARGE SCALE GENOMIC DNA]</scope>
    <source>
        <strain evidence="8">Aro1</strain>
    </source>
</reference>
<evidence type="ECO:0000256" key="4">
    <source>
        <dbReference type="ARBA" id="ARBA00023163"/>
    </source>
</evidence>
<dbReference type="Pfam" id="PF01285">
    <property type="entry name" value="TEA"/>
    <property type="match status" value="1"/>
</dbReference>
<protein>
    <recommendedName>
        <fullName evidence="10">TEA domain-containing protein</fullName>
    </recommendedName>
</protein>
<evidence type="ECO:0000256" key="3">
    <source>
        <dbReference type="ARBA" id="ARBA00023125"/>
    </source>
</evidence>
<dbReference type="GO" id="GO:0000981">
    <property type="term" value="F:DNA-binding transcription factor activity, RNA polymerase II-specific"/>
    <property type="evidence" value="ECO:0007669"/>
    <property type="project" value="TreeGrafter"/>
</dbReference>
<comment type="caution">
    <text evidence="8">The sequence shown here is derived from an EMBL/GenBank/DDBJ whole genome shotgun (WGS) entry which is preliminary data.</text>
</comment>
<organism evidence="8 9">
    <name type="scientific">Scleropages formosus</name>
    <name type="common">Asian bonytongue</name>
    <name type="synonym">Osteoglossum formosum</name>
    <dbReference type="NCBI Taxonomy" id="113540"/>
    <lineage>
        <taxon>Eukaryota</taxon>
        <taxon>Metazoa</taxon>
        <taxon>Chordata</taxon>
        <taxon>Craniata</taxon>
        <taxon>Vertebrata</taxon>
        <taxon>Euteleostomi</taxon>
        <taxon>Actinopterygii</taxon>
        <taxon>Neopterygii</taxon>
        <taxon>Teleostei</taxon>
        <taxon>Osteoglossocephala</taxon>
        <taxon>Osteoglossomorpha</taxon>
        <taxon>Osteoglossiformes</taxon>
        <taxon>Osteoglossidae</taxon>
        <taxon>Scleropages</taxon>
    </lineage>
</organism>
<comment type="subcellular location">
    <subcellularLocation>
        <location evidence="1">Nucleus</location>
    </subcellularLocation>
</comment>
<proteinExistence type="predicted"/>
<dbReference type="PANTHER" id="PTHR11834">
    <property type="entry name" value="TRANSCRIPTIONAL ENHANCER FACTOR TEF RELATED"/>
    <property type="match status" value="1"/>
</dbReference>
<evidence type="ECO:0000259" key="6">
    <source>
        <dbReference type="Pfam" id="PF01285"/>
    </source>
</evidence>
<keyword evidence="3" id="KW-0238">DNA-binding</keyword>
<gene>
    <name evidence="8" type="ORF">Z043_109644</name>
</gene>
<dbReference type="AlphaFoldDB" id="A0A0P7X3Z3"/>
<dbReference type="PRINTS" id="PR00065">
    <property type="entry name" value="TEADOMAIN"/>
</dbReference>
<dbReference type="Pfam" id="PF17725">
    <property type="entry name" value="YBD"/>
    <property type="match status" value="1"/>
</dbReference>
<dbReference type="GO" id="GO:0048568">
    <property type="term" value="P:embryonic organ development"/>
    <property type="evidence" value="ECO:0007669"/>
    <property type="project" value="TreeGrafter"/>
</dbReference>
<evidence type="ECO:0000313" key="9">
    <source>
        <dbReference type="Proteomes" id="UP000034805"/>
    </source>
</evidence>
<dbReference type="InterPro" id="IPR038096">
    <property type="entry name" value="TEA/ATTS_sf"/>
</dbReference>
<feature type="domain" description="TEA" evidence="6">
    <location>
        <begin position="2"/>
        <end position="25"/>
    </location>
</feature>
<dbReference type="GO" id="GO:0005667">
    <property type="term" value="C:transcription regulator complex"/>
    <property type="evidence" value="ECO:0007669"/>
    <property type="project" value="TreeGrafter"/>
</dbReference>
<keyword evidence="5" id="KW-0539">Nucleus</keyword>
<dbReference type="Gene3D" id="2.70.50.80">
    <property type="match status" value="1"/>
</dbReference>
<dbReference type="Gene3D" id="6.10.20.40">
    <property type="entry name" value="TEA/ATTS domain"/>
    <property type="match status" value="1"/>
</dbReference>
<dbReference type="EMBL" id="JARO02002978">
    <property type="protein sequence ID" value="KPP71450.1"/>
    <property type="molecule type" value="Genomic_DNA"/>
</dbReference>
<dbReference type="PANTHER" id="PTHR11834:SF4">
    <property type="entry name" value="TRANSCRIPTIONAL ENHANCER FACTOR TEF-1"/>
    <property type="match status" value="1"/>
</dbReference>
<sequence>MNGRNELIARYIKLRTGKTRTRKQVLARKKVREIQAAIKVRLALPSSGGPFIAMVTGCSFVFLPPPTLQVSSHIQVLARRKSLLAGDDIDKPAWIVARSSTFFSDRLSVCAISCSIKPFAQQAYPIQPTVTTPISGYEPPTAPAPTVPAWQGRSIGTTKLRLVEFSAFLEQQRDPDSYNKHLFVHIGQTNHSYNDALLESVDIRQIYDKFPEKKGGLKELFGKGPQNSFFLIKFW</sequence>
<feature type="domain" description="YAP binding" evidence="7">
    <location>
        <begin position="159"/>
        <end position="235"/>
    </location>
</feature>
<dbReference type="InterPro" id="IPR041086">
    <property type="entry name" value="YBD"/>
</dbReference>
<evidence type="ECO:0000313" key="8">
    <source>
        <dbReference type="EMBL" id="KPP71450.1"/>
    </source>
</evidence>
<evidence type="ECO:0000256" key="2">
    <source>
        <dbReference type="ARBA" id="ARBA00023015"/>
    </source>
</evidence>
<accession>A0A0P7X3Z3</accession>
<dbReference type="Proteomes" id="UP000034805">
    <property type="component" value="Unassembled WGS sequence"/>
</dbReference>
<evidence type="ECO:0008006" key="10">
    <source>
        <dbReference type="Google" id="ProtNLM"/>
    </source>
</evidence>
<dbReference type="InterPro" id="IPR050937">
    <property type="entry name" value="TEC1_TEAD_TF"/>
</dbReference>
<dbReference type="InterPro" id="IPR000818">
    <property type="entry name" value="TEA/ATTS_dom"/>
</dbReference>
<evidence type="ECO:0000256" key="1">
    <source>
        <dbReference type="ARBA" id="ARBA00004123"/>
    </source>
</evidence>
<dbReference type="GO" id="GO:0000978">
    <property type="term" value="F:RNA polymerase II cis-regulatory region sequence-specific DNA binding"/>
    <property type="evidence" value="ECO:0007669"/>
    <property type="project" value="TreeGrafter"/>
</dbReference>
<evidence type="ECO:0000256" key="5">
    <source>
        <dbReference type="ARBA" id="ARBA00023242"/>
    </source>
</evidence>
<keyword evidence="4" id="KW-0804">Transcription</keyword>
<evidence type="ECO:0000259" key="7">
    <source>
        <dbReference type="Pfam" id="PF17725"/>
    </source>
</evidence>
<dbReference type="GO" id="GO:0035329">
    <property type="term" value="P:hippo signaling"/>
    <property type="evidence" value="ECO:0007669"/>
    <property type="project" value="TreeGrafter"/>
</dbReference>
<feature type="non-terminal residue" evidence="8">
    <location>
        <position position="235"/>
    </location>
</feature>